<dbReference type="PANTHER" id="PTHR31465">
    <property type="entry name" value="PROTEIN RTA1-RELATED"/>
    <property type="match status" value="1"/>
</dbReference>
<evidence type="ECO:0000256" key="1">
    <source>
        <dbReference type="ARBA" id="ARBA00004141"/>
    </source>
</evidence>
<keyword evidence="2 5" id="KW-0812">Transmembrane</keyword>
<gene>
    <name evidence="6" type="ORF">BU23DRAFT_638528</name>
</gene>
<evidence type="ECO:0000313" key="7">
    <source>
        <dbReference type="Proteomes" id="UP000800036"/>
    </source>
</evidence>
<dbReference type="PANTHER" id="PTHR31465:SF28">
    <property type="entry name" value="DOMAIN PROTEIN, PUTATIVE-RELATED"/>
    <property type="match status" value="1"/>
</dbReference>
<dbReference type="GO" id="GO:0016020">
    <property type="term" value="C:membrane"/>
    <property type="evidence" value="ECO:0007669"/>
    <property type="project" value="UniProtKB-SubCell"/>
</dbReference>
<sequence>MFAERTTAESEQPSPYIYLPNVPLAVTSAIAFTLVTVVHTWLFVRGKTWFFWAMLVGALMECIGFVARAISAGNLTEPYSFVVGYLMIILAPSFIAAACYITFVRIVWSIVPIENRNFKTIWVPPRFLTLIFVLFDLGSFSIQFIGASAIAAAYSDKKLSAKENGDKSRSGMSTLRFGLVLYMRFLVVSRSWIGKPLRYGTPSVKWTRLNWTVIVAATVIMLRAVYRMLEFTGNHDSPSYLQSHEWPFWVLDALPMLG</sequence>
<protein>
    <recommendedName>
        <fullName evidence="8">RTA1 like protein</fullName>
    </recommendedName>
</protein>
<feature type="transmembrane region" description="Helical" evidence="5">
    <location>
        <begin position="49"/>
        <end position="70"/>
    </location>
</feature>
<dbReference type="OrthoDB" id="3358017at2759"/>
<dbReference type="Pfam" id="PF04479">
    <property type="entry name" value="RTA1"/>
    <property type="match status" value="1"/>
</dbReference>
<reference evidence="6" key="1">
    <citation type="journal article" date="2020" name="Stud. Mycol.">
        <title>101 Dothideomycetes genomes: a test case for predicting lifestyles and emergence of pathogens.</title>
        <authorList>
            <person name="Haridas S."/>
            <person name="Albert R."/>
            <person name="Binder M."/>
            <person name="Bloem J."/>
            <person name="Labutti K."/>
            <person name="Salamov A."/>
            <person name="Andreopoulos B."/>
            <person name="Baker S."/>
            <person name="Barry K."/>
            <person name="Bills G."/>
            <person name="Bluhm B."/>
            <person name="Cannon C."/>
            <person name="Castanera R."/>
            <person name="Culley D."/>
            <person name="Daum C."/>
            <person name="Ezra D."/>
            <person name="Gonzalez J."/>
            <person name="Henrissat B."/>
            <person name="Kuo A."/>
            <person name="Liang C."/>
            <person name="Lipzen A."/>
            <person name="Lutzoni F."/>
            <person name="Magnuson J."/>
            <person name="Mondo S."/>
            <person name="Nolan M."/>
            <person name="Ohm R."/>
            <person name="Pangilinan J."/>
            <person name="Park H.-J."/>
            <person name="Ramirez L."/>
            <person name="Alfaro M."/>
            <person name="Sun H."/>
            <person name="Tritt A."/>
            <person name="Yoshinaga Y."/>
            <person name="Zwiers L.-H."/>
            <person name="Turgeon B."/>
            <person name="Goodwin S."/>
            <person name="Spatafora J."/>
            <person name="Crous P."/>
            <person name="Grigoriev I."/>
        </authorList>
    </citation>
    <scope>NUCLEOTIDE SEQUENCE</scope>
    <source>
        <strain evidence="6">CBS 107.79</strain>
    </source>
</reference>
<keyword evidence="4 5" id="KW-0472">Membrane</keyword>
<proteinExistence type="predicted"/>
<dbReference type="AlphaFoldDB" id="A0A6A5VAZ4"/>
<keyword evidence="7" id="KW-1185">Reference proteome</keyword>
<dbReference type="Proteomes" id="UP000800036">
    <property type="component" value="Unassembled WGS sequence"/>
</dbReference>
<evidence type="ECO:0008006" key="8">
    <source>
        <dbReference type="Google" id="ProtNLM"/>
    </source>
</evidence>
<feature type="transmembrane region" description="Helical" evidence="5">
    <location>
        <begin position="82"/>
        <end position="108"/>
    </location>
</feature>
<evidence type="ECO:0000256" key="2">
    <source>
        <dbReference type="ARBA" id="ARBA00022692"/>
    </source>
</evidence>
<accession>A0A6A5VAZ4</accession>
<name>A0A6A5VAZ4_9PLEO</name>
<feature type="transmembrane region" description="Helical" evidence="5">
    <location>
        <begin position="175"/>
        <end position="193"/>
    </location>
</feature>
<dbReference type="InterPro" id="IPR007568">
    <property type="entry name" value="RTA1"/>
</dbReference>
<feature type="transmembrane region" description="Helical" evidence="5">
    <location>
        <begin position="21"/>
        <end position="43"/>
    </location>
</feature>
<dbReference type="EMBL" id="ML976677">
    <property type="protein sequence ID" value="KAF1973978.1"/>
    <property type="molecule type" value="Genomic_DNA"/>
</dbReference>
<evidence type="ECO:0000256" key="3">
    <source>
        <dbReference type="ARBA" id="ARBA00022989"/>
    </source>
</evidence>
<organism evidence="6 7">
    <name type="scientific">Bimuria novae-zelandiae CBS 107.79</name>
    <dbReference type="NCBI Taxonomy" id="1447943"/>
    <lineage>
        <taxon>Eukaryota</taxon>
        <taxon>Fungi</taxon>
        <taxon>Dikarya</taxon>
        <taxon>Ascomycota</taxon>
        <taxon>Pezizomycotina</taxon>
        <taxon>Dothideomycetes</taxon>
        <taxon>Pleosporomycetidae</taxon>
        <taxon>Pleosporales</taxon>
        <taxon>Massarineae</taxon>
        <taxon>Didymosphaeriaceae</taxon>
        <taxon>Bimuria</taxon>
    </lineage>
</organism>
<feature type="transmembrane region" description="Helical" evidence="5">
    <location>
        <begin position="128"/>
        <end position="154"/>
    </location>
</feature>
<comment type="subcellular location">
    <subcellularLocation>
        <location evidence="1">Membrane</location>
        <topology evidence="1">Multi-pass membrane protein</topology>
    </subcellularLocation>
</comment>
<feature type="transmembrane region" description="Helical" evidence="5">
    <location>
        <begin position="208"/>
        <end position="226"/>
    </location>
</feature>
<evidence type="ECO:0000313" key="6">
    <source>
        <dbReference type="EMBL" id="KAF1973978.1"/>
    </source>
</evidence>
<evidence type="ECO:0000256" key="5">
    <source>
        <dbReference type="SAM" id="Phobius"/>
    </source>
</evidence>
<evidence type="ECO:0000256" key="4">
    <source>
        <dbReference type="ARBA" id="ARBA00023136"/>
    </source>
</evidence>
<keyword evidence="3 5" id="KW-1133">Transmembrane helix</keyword>